<evidence type="ECO:0000313" key="5">
    <source>
        <dbReference type="EMBL" id="MBD1223142.1"/>
    </source>
</evidence>
<dbReference type="PANTHER" id="PTHR33164:SF56">
    <property type="entry name" value="HTH-TYPE TRANSCRIPTIONAL REGULATOR MHQR"/>
    <property type="match status" value="1"/>
</dbReference>
<dbReference type="InterPro" id="IPR036388">
    <property type="entry name" value="WH-like_DNA-bd_sf"/>
</dbReference>
<gene>
    <name evidence="5" type="ORF">IC602_11045</name>
</gene>
<dbReference type="InterPro" id="IPR000835">
    <property type="entry name" value="HTH_MarR-typ"/>
</dbReference>
<sequence>MNGKKVITLKPESTLEEKKEDLSLRLFVVLSKAYQAIMEQIEQDIQSKGLNLTDFAVLELLYHRGEQPLQKIGQKILLTSGSITYVINKLEKKEYLYRQPCPNDRRVTYAVIAEKGKNLLDRIFPEHWGRIDELMSVLNEEEKATAIDLLKRLGTSIRKL</sequence>
<dbReference type="PANTHER" id="PTHR33164">
    <property type="entry name" value="TRANSCRIPTIONAL REGULATOR, MARR FAMILY"/>
    <property type="match status" value="1"/>
</dbReference>
<feature type="domain" description="HTH marR-type" evidence="4">
    <location>
        <begin position="23"/>
        <end position="155"/>
    </location>
</feature>
<proteinExistence type="predicted"/>
<evidence type="ECO:0000313" key="6">
    <source>
        <dbReference type="Proteomes" id="UP000621631"/>
    </source>
</evidence>
<keyword evidence="6" id="KW-1185">Reference proteome</keyword>
<dbReference type="RefSeq" id="WP_189778265.1">
    <property type="nucleotide sequence ID" value="NZ_JACWEZ010000005.1"/>
</dbReference>
<dbReference type="PROSITE" id="PS50995">
    <property type="entry name" value="HTH_MARR_2"/>
    <property type="match status" value="1"/>
</dbReference>
<dbReference type="InterPro" id="IPR036390">
    <property type="entry name" value="WH_DNA-bd_sf"/>
</dbReference>
<dbReference type="Pfam" id="PF01047">
    <property type="entry name" value="MarR"/>
    <property type="match status" value="1"/>
</dbReference>
<dbReference type="EMBL" id="JACWEZ010000005">
    <property type="protein sequence ID" value="MBD1223142.1"/>
    <property type="molecule type" value="Genomic_DNA"/>
</dbReference>
<keyword evidence="1" id="KW-0805">Transcription regulation</keyword>
<name>A0ABR7VQV3_VIRHA</name>
<dbReference type="Proteomes" id="UP000621631">
    <property type="component" value="Unassembled WGS sequence"/>
</dbReference>
<comment type="caution">
    <text evidence="5">The sequence shown here is derived from an EMBL/GenBank/DDBJ whole genome shotgun (WGS) entry which is preliminary data.</text>
</comment>
<keyword evidence="2" id="KW-0238">DNA-binding</keyword>
<keyword evidence="3" id="KW-0804">Transcription</keyword>
<dbReference type="SUPFAM" id="SSF46785">
    <property type="entry name" value="Winged helix' DNA-binding domain"/>
    <property type="match status" value="1"/>
</dbReference>
<evidence type="ECO:0000256" key="2">
    <source>
        <dbReference type="ARBA" id="ARBA00023125"/>
    </source>
</evidence>
<accession>A0ABR7VQV3</accession>
<dbReference type="PRINTS" id="PR00598">
    <property type="entry name" value="HTHMARR"/>
</dbReference>
<dbReference type="Gene3D" id="1.10.10.10">
    <property type="entry name" value="Winged helix-like DNA-binding domain superfamily/Winged helix DNA-binding domain"/>
    <property type="match status" value="1"/>
</dbReference>
<evidence type="ECO:0000256" key="1">
    <source>
        <dbReference type="ARBA" id="ARBA00023015"/>
    </source>
</evidence>
<organism evidence="5 6">
    <name type="scientific">Virgibacillus halodenitrificans</name>
    <name type="common">Bacillus halodenitrificans</name>
    <dbReference type="NCBI Taxonomy" id="1482"/>
    <lineage>
        <taxon>Bacteria</taxon>
        <taxon>Bacillati</taxon>
        <taxon>Bacillota</taxon>
        <taxon>Bacilli</taxon>
        <taxon>Bacillales</taxon>
        <taxon>Bacillaceae</taxon>
        <taxon>Virgibacillus</taxon>
    </lineage>
</organism>
<evidence type="ECO:0000256" key="3">
    <source>
        <dbReference type="ARBA" id="ARBA00023163"/>
    </source>
</evidence>
<reference evidence="5 6" key="1">
    <citation type="submission" date="2020-09" db="EMBL/GenBank/DDBJ databases">
        <title>Draft Genome Sequences of Oil-Oxidizing Bacteria Halomonas titanicae, Marinobacter lutaoensis, and Virgibacillus halodenitrificans Isolated from Highly Saline Environments.</title>
        <authorList>
            <person name="Grouzdev D.S."/>
            <person name="Sokolova D.S."/>
            <person name="Semenova E.M."/>
            <person name="Borzenkov I.A."/>
            <person name="Bidzhieva S.K."/>
            <person name="Poltaraus A.B."/>
            <person name="Nazina T.N."/>
        </authorList>
    </citation>
    <scope>NUCLEOTIDE SEQUENCE [LARGE SCALE GENOMIC DNA]</scope>
    <source>
        <strain evidence="5 6">VKM B-3472D</strain>
    </source>
</reference>
<dbReference type="InterPro" id="IPR039422">
    <property type="entry name" value="MarR/SlyA-like"/>
</dbReference>
<protein>
    <submittedName>
        <fullName evidence="5">MarR family transcriptional regulator</fullName>
    </submittedName>
</protein>
<evidence type="ECO:0000259" key="4">
    <source>
        <dbReference type="PROSITE" id="PS50995"/>
    </source>
</evidence>
<dbReference type="SMART" id="SM00347">
    <property type="entry name" value="HTH_MARR"/>
    <property type="match status" value="1"/>
</dbReference>